<dbReference type="GO" id="GO:0010181">
    <property type="term" value="F:FMN binding"/>
    <property type="evidence" value="ECO:0007669"/>
    <property type="project" value="TreeGrafter"/>
</dbReference>
<evidence type="ECO:0000313" key="2">
    <source>
        <dbReference type="EMBL" id="SMC98657.1"/>
    </source>
</evidence>
<keyword evidence="3" id="KW-1185">Reference proteome</keyword>
<feature type="domain" description="NADPH-dependent FMN reductase-like" evidence="1">
    <location>
        <begin position="4"/>
        <end position="152"/>
    </location>
</feature>
<gene>
    <name evidence="2" type="ORF">SAMN05661093_03566</name>
</gene>
<name>A0A1W2DMM9_KIBAR</name>
<dbReference type="OrthoDB" id="9812295at2"/>
<dbReference type="SUPFAM" id="SSF52218">
    <property type="entry name" value="Flavoproteins"/>
    <property type="match status" value="1"/>
</dbReference>
<dbReference type="InterPro" id="IPR029039">
    <property type="entry name" value="Flavoprotein-like_sf"/>
</dbReference>
<dbReference type="EMBL" id="FWXV01000002">
    <property type="protein sequence ID" value="SMC98657.1"/>
    <property type="molecule type" value="Genomic_DNA"/>
</dbReference>
<dbReference type="RefSeq" id="WP_084427571.1">
    <property type="nucleotide sequence ID" value="NZ_FWXV01000002.1"/>
</dbReference>
<dbReference type="PANTHER" id="PTHR30543">
    <property type="entry name" value="CHROMATE REDUCTASE"/>
    <property type="match status" value="1"/>
</dbReference>
<dbReference type="Proteomes" id="UP000192674">
    <property type="component" value="Unassembled WGS sequence"/>
</dbReference>
<dbReference type="AlphaFoldDB" id="A0A1W2DMM9"/>
<dbReference type="Gene3D" id="3.40.50.360">
    <property type="match status" value="1"/>
</dbReference>
<sequence length="196" mass="21848">MAQMKLAVIVGSVREGRRGPLITDWFVDYARQHGQFEISVIDLAEVELPLVMPPQPPAMAEPARPSALAAATEVLADADAFVIVTPEYNHSFPASLKAFVDWHWSQWRAKPIGFVSYGSIGGGLRAVEQLRSVFAELHATTVRDQVSFHRYWMEFDADGKPVDAETHNENAKLMLDQLTWWGTALRDARTAVPYAV</sequence>
<reference evidence="2 3" key="1">
    <citation type="submission" date="2017-04" db="EMBL/GenBank/DDBJ databases">
        <authorList>
            <person name="Afonso C.L."/>
            <person name="Miller P.J."/>
            <person name="Scott M.A."/>
            <person name="Spackman E."/>
            <person name="Goraichik I."/>
            <person name="Dimitrov K.M."/>
            <person name="Suarez D.L."/>
            <person name="Swayne D.E."/>
        </authorList>
    </citation>
    <scope>NUCLEOTIDE SEQUENCE [LARGE SCALE GENOMIC DNA]</scope>
    <source>
        <strain evidence="2 3">DSM 43828</strain>
    </source>
</reference>
<accession>A0A1W2DMM9</accession>
<proteinExistence type="predicted"/>
<dbReference type="InterPro" id="IPR005025">
    <property type="entry name" value="FMN_Rdtase-like_dom"/>
</dbReference>
<evidence type="ECO:0000313" key="3">
    <source>
        <dbReference type="Proteomes" id="UP000192674"/>
    </source>
</evidence>
<dbReference type="Pfam" id="PF03358">
    <property type="entry name" value="FMN_red"/>
    <property type="match status" value="1"/>
</dbReference>
<dbReference type="GO" id="GO:0005829">
    <property type="term" value="C:cytosol"/>
    <property type="evidence" value="ECO:0007669"/>
    <property type="project" value="TreeGrafter"/>
</dbReference>
<protein>
    <submittedName>
        <fullName evidence="2">NAD(P)H-dependent FMN reductase</fullName>
    </submittedName>
</protein>
<dbReference type="InterPro" id="IPR050712">
    <property type="entry name" value="NAD(P)H-dep_reductase"/>
</dbReference>
<dbReference type="PANTHER" id="PTHR30543:SF21">
    <property type="entry name" value="NAD(P)H-DEPENDENT FMN REDUCTASE LOT6"/>
    <property type="match status" value="1"/>
</dbReference>
<organism evidence="2 3">
    <name type="scientific">Kibdelosporangium aridum</name>
    <dbReference type="NCBI Taxonomy" id="2030"/>
    <lineage>
        <taxon>Bacteria</taxon>
        <taxon>Bacillati</taxon>
        <taxon>Actinomycetota</taxon>
        <taxon>Actinomycetes</taxon>
        <taxon>Pseudonocardiales</taxon>
        <taxon>Pseudonocardiaceae</taxon>
        <taxon>Kibdelosporangium</taxon>
    </lineage>
</organism>
<evidence type="ECO:0000259" key="1">
    <source>
        <dbReference type="Pfam" id="PF03358"/>
    </source>
</evidence>
<dbReference type="GO" id="GO:0016491">
    <property type="term" value="F:oxidoreductase activity"/>
    <property type="evidence" value="ECO:0007669"/>
    <property type="project" value="InterPro"/>
</dbReference>